<proteinExistence type="predicted"/>
<evidence type="ECO:0000313" key="3">
    <source>
        <dbReference type="Proteomes" id="UP000275078"/>
    </source>
</evidence>
<dbReference type="EMBL" id="ML119690">
    <property type="protein sequence ID" value="RPA80246.1"/>
    <property type="molecule type" value="Genomic_DNA"/>
</dbReference>
<dbReference type="Proteomes" id="UP000275078">
    <property type="component" value="Unassembled WGS sequence"/>
</dbReference>
<feature type="region of interest" description="Disordered" evidence="1">
    <location>
        <begin position="49"/>
        <end position="71"/>
    </location>
</feature>
<keyword evidence="3" id="KW-1185">Reference proteome</keyword>
<gene>
    <name evidence="2" type="ORF">BJ508DRAFT_307630</name>
</gene>
<dbReference type="AlphaFoldDB" id="A0A3N4I4D0"/>
<protein>
    <submittedName>
        <fullName evidence="2">Uncharacterized protein</fullName>
    </submittedName>
</protein>
<evidence type="ECO:0000256" key="1">
    <source>
        <dbReference type="SAM" id="MobiDB-lite"/>
    </source>
</evidence>
<feature type="compositionally biased region" description="Low complexity" evidence="1">
    <location>
        <begin position="54"/>
        <end position="68"/>
    </location>
</feature>
<accession>A0A3N4I4D0</accession>
<organism evidence="2 3">
    <name type="scientific">Ascobolus immersus RN42</name>
    <dbReference type="NCBI Taxonomy" id="1160509"/>
    <lineage>
        <taxon>Eukaryota</taxon>
        <taxon>Fungi</taxon>
        <taxon>Dikarya</taxon>
        <taxon>Ascomycota</taxon>
        <taxon>Pezizomycotina</taxon>
        <taxon>Pezizomycetes</taxon>
        <taxon>Pezizales</taxon>
        <taxon>Ascobolaceae</taxon>
        <taxon>Ascobolus</taxon>
    </lineage>
</organism>
<sequence>MVVCVEVSKLPNSRCTWSVLLLLTQGPEAPVTEALALLITCIQNPITKPPLDPNPTMSSPPTSSAPTGHPHPLPPTYQAHLTKCAEPTSLDLGIHLGPSKVPPQIHPFLALCEQHSIIPYDEVLYDNNLQAFINRRTSSSCCTSFPTIRTASIPRRMC</sequence>
<reference evidence="2 3" key="1">
    <citation type="journal article" date="2018" name="Nat. Ecol. Evol.">
        <title>Pezizomycetes genomes reveal the molecular basis of ectomycorrhizal truffle lifestyle.</title>
        <authorList>
            <person name="Murat C."/>
            <person name="Payen T."/>
            <person name="Noel B."/>
            <person name="Kuo A."/>
            <person name="Morin E."/>
            <person name="Chen J."/>
            <person name="Kohler A."/>
            <person name="Krizsan K."/>
            <person name="Balestrini R."/>
            <person name="Da Silva C."/>
            <person name="Montanini B."/>
            <person name="Hainaut M."/>
            <person name="Levati E."/>
            <person name="Barry K.W."/>
            <person name="Belfiori B."/>
            <person name="Cichocki N."/>
            <person name="Clum A."/>
            <person name="Dockter R.B."/>
            <person name="Fauchery L."/>
            <person name="Guy J."/>
            <person name="Iotti M."/>
            <person name="Le Tacon F."/>
            <person name="Lindquist E.A."/>
            <person name="Lipzen A."/>
            <person name="Malagnac F."/>
            <person name="Mello A."/>
            <person name="Molinier V."/>
            <person name="Miyauchi S."/>
            <person name="Poulain J."/>
            <person name="Riccioni C."/>
            <person name="Rubini A."/>
            <person name="Sitrit Y."/>
            <person name="Splivallo R."/>
            <person name="Traeger S."/>
            <person name="Wang M."/>
            <person name="Zifcakova L."/>
            <person name="Wipf D."/>
            <person name="Zambonelli A."/>
            <person name="Paolocci F."/>
            <person name="Nowrousian M."/>
            <person name="Ottonello S."/>
            <person name="Baldrian P."/>
            <person name="Spatafora J.W."/>
            <person name="Henrissat B."/>
            <person name="Nagy L.G."/>
            <person name="Aury J.M."/>
            <person name="Wincker P."/>
            <person name="Grigoriev I.V."/>
            <person name="Bonfante P."/>
            <person name="Martin F.M."/>
        </authorList>
    </citation>
    <scope>NUCLEOTIDE SEQUENCE [LARGE SCALE GENOMIC DNA]</scope>
    <source>
        <strain evidence="2 3">RN42</strain>
    </source>
</reference>
<evidence type="ECO:0000313" key="2">
    <source>
        <dbReference type="EMBL" id="RPA80246.1"/>
    </source>
</evidence>
<name>A0A3N4I4D0_ASCIM</name>